<dbReference type="SUPFAM" id="SSF56672">
    <property type="entry name" value="DNA/RNA polymerases"/>
    <property type="match status" value="1"/>
</dbReference>
<dbReference type="OrthoDB" id="1919845at2759"/>
<proteinExistence type="predicted"/>
<name>A0A371H1J9_MUCPR</name>
<dbReference type="EMBL" id="QJKJ01003831">
    <property type="protein sequence ID" value="RDX96694.1"/>
    <property type="molecule type" value="Genomic_DNA"/>
</dbReference>
<evidence type="ECO:0000259" key="1">
    <source>
        <dbReference type="Pfam" id="PF07727"/>
    </source>
</evidence>
<gene>
    <name evidence="2" type="ORF">CR513_20602</name>
</gene>
<feature type="non-terminal residue" evidence="2">
    <location>
        <position position="1"/>
    </location>
</feature>
<evidence type="ECO:0000313" key="2">
    <source>
        <dbReference type="EMBL" id="RDX96694.1"/>
    </source>
</evidence>
<dbReference type="PANTHER" id="PTHR11439">
    <property type="entry name" value="GAG-POL-RELATED RETROTRANSPOSON"/>
    <property type="match status" value="1"/>
</dbReference>
<sequence length="316" mass="36403">MKEEMEGLEKNSTWKIVDRPKDKRTIGCRWIYTVMCKFDGTLERYKARLVAKGYTQTYGIDYEETFAPIAKMNMFDVKNTFHHGDLKEEVYMEIPLEFYSHNEKNKSQGDHTLFIKHSPNGKLTLLLVYVDDMIVIGDDKIEKLNLKEKLATQFEMKELGKLKYFLGLHIPNKVSLSPKGSMYSISSKKQKNWDARSEGIGCEESPIIEKSQYQRLVEKLIYLSHTRPDIAYVVSVVSQFMHDPKERHLQASPGKGLLFRKEGTLSMEIYTDADYAGSVVDRRSTSGYCMFLGGNLVTWRSKKQNVVARSSAKAEF</sequence>
<dbReference type="InterPro" id="IPR043502">
    <property type="entry name" value="DNA/RNA_pol_sf"/>
</dbReference>
<feature type="domain" description="Reverse transcriptase Ty1/copia-type" evidence="1">
    <location>
        <begin position="11"/>
        <end position="106"/>
    </location>
</feature>
<dbReference type="AlphaFoldDB" id="A0A371H1J9"/>
<comment type="caution">
    <text evidence="2">The sequence shown here is derived from an EMBL/GenBank/DDBJ whole genome shotgun (WGS) entry which is preliminary data.</text>
</comment>
<protein>
    <recommendedName>
        <fullName evidence="1">Reverse transcriptase Ty1/copia-type domain-containing protein</fullName>
    </recommendedName>
</protein>
<evidence type="ECO:0000313" key="3">
    <source>
        <dbReference type="Proteomes" id="UP000257109"/>
    </source>
</evidence>
<dbReference type="Proteomes" id="UP000257109">
    <property type="component" value="Unassembled WGS sequence"/>
</dbReference>
<accession>A0A371H1J9</accession>
<dbReference type="InterPro" id="IPR013103">
    <property type="entry name" value="RVT_2"/>
</dbReference>
<reference evidence="2" key="1">
    <citation type="submission" date="2018-05" db="EMBL/GenBank/DDBJ databases">
        <title>Draft genome of Mucuna pruriens seed.</title>
        <authorList>
            <person name="Nnadi N.E."/>
            <person name="Vos R."/>
            <person name="Hasami M.H."/>
            <person name="Devisetty U.K."/>
            <person name="Aguiy J.C."/>
        </authorList>
    </citation>
    <scope>NUCLEOTIDE SEQUENCE [LARGE SCALE GENOMIC DNA]</scope>
    <source>
        <strain evidence="2">JCA_2017</strain>
    </source>
</reference>
<keyword evidence="3" id="KW-1185">Reference proteome</keyword>
<organism evidence="2 3">
    <name type="scientific">Mucuna pruriens</name>
    <name type="common">Velvet bean</name>
    <name type="synonym">Dolichos pruriens</name>
    <dbReference type="NCBI Taxonomy" id="157652"/>
    <lineage>
        <taxon>Eukaryota</taxon>
        <taxon>Viridiplantae</taxon>
        <taxon>Streptophyta</taxon>
        <taxon>Embryophyta</taxon>
        <taxon>Tracheophyta</taxon>
        <taxon>Spermatophyta</taxon>
        <taxon>Magnoliopsida</taxon>
        <taxon>eudicotyledons</taxon>
        <taxon>Gunneridae</taxon>
        <taxon>Pentapetalae</taxon>
        <taxon>rosids</taxon>
        <taxon>fabids</taxon>
        <taxon>Fabales</taxon>
        <taxon>Fabaceae</taxon>
        <taxon>Papilionoideae</taxon>
        <taxon>50 kb inversion clade</taxon>
        <taxon>NPAAA clade</taxon>
        <taxon>indigoferoid/millettioid clade</taxon>
        <taxon>Phaseoleae</taxon>
        <taxon>Mucuna</taxon>
    </lineage>
</organism>
<dbReference type="PANTHER" id="PTHR11439:SF463">
    <property type="entry name" value="REVERSE TRANSCRIPTASE TY1_COPIA-TYPE DOMAIN-CONTAINING PROTEIN"/>
    <property type="match status" value="1"/>
</dbReference>
<dbReference type="Pfam" id="PF07727">
    <property type="entry name" value="RVT_2"/>
    <property type="match status" value="1"/>
</dbReference>
<dbReference type="STRING" id="157652.A0A371H1J9"/>
<dbReference type="CDD" id="cd09272">
    <property type="entry name" value="RNase_HI_RT_Ty1"/>
    <property type="match status" value="1"/>
</dbReference>